<gene>
    <name evidence="5" type="ORF">MNBD_NITROSPINAE04-1925</name>
</gene>
<organism evidence="5">
    <name type="scientific">hydrothermal vent metagenome</name>
    <dbReference type="NCBI Taxonomy" id="652676"/>
    <lineage>
        <taxon>unclassified sequences</taxon>
        <taxon>metagenomes</taxon>
        <taxon>ecological metagenomes</taxon>
    </lineage>
</organism>
<dbReference type="GO" id="GO:0046872">
    <property type="term" value="F:metal ion binding"/>
    <property type="evidence" value="ECO:0007669"/>
    <property type="project" value="UniProtKB-KW"/>
</dbReference>
<dbReference type="AlphaFoldDB" id="A0A3B1DA66"/>
<accession>A0A3B1DA66</accession>
<evidence type="ECO:0000313" key="5">
    <source>
        <dbReference type="EMBL" id="VAX25557.1"/>
    </source>
</evidence>
<dbReference type="PANTHER" id="PTHR35008:SF4">
    <property type="entry name" value="BLL4482 PROTEIN"/>
    <property type="match status" value="1"/>
</dbReference>
<keyword evidence="3" id="KW-0408">Iron</keyword>
<keyword evidence="1" id="KW-0349">Heme</keyword>
<name>A0A3B1DA66_9ZZZZ</name>
<feature type="domain" description="Cytochrome c" evidence="4">
    <location>
        <begin position="55"/>
        <end position="148"/>
    </location>
</feature>
<dbReference type="InterPro" id="IPR009056">
    <property type="entry name" value="Cyt_c-like_dom"/>
</dbReference>
<dbReference type="Pfam" id="PF13442">
    <property type="entry name" value="Cytochrome_CBB3"/>
    <property type="match status" value="1"/>
</dbReference>
<dbReference type="InterPro" id="IPR036909">
    <property type="entry name" value="Cyt_c-like_dom_sf"/>
</dbReference>
<protein>
    <recommendedName>
        <fullName evidence="4">Cytochrome c domain-containing protein</fullName>
    </recommendedName>
</protein>
<reference evidence="5" key="1">
    <citation type="submission" date="2018-06" db="EMBL/GenBank/DDBJ databases">
        <authorList>
            <person name="Zhirakovskaya E."/>
        </authorList>
    </citation>
    <scope>NUCLEOTIDE SEQUENCE</scope>
</reference>
<dbReference type="PANTHER" id="PTHR35008">
    <property type="entry name" value="BLL4482 PROTEIN-RELATED"/>
    <property type="match status" value="1"/>
</dbReference>
<dbReference type="InterPro" id="IPR051459">
    <property type="entry name" value="Cytochrome_c-type_DH"/>
</dbReference>
<dbReference type="GO" id="GO:0020037">
    <property type="term" value="F:heme binding"/>
    <property type="evidence" value="ECO:0007669"/>
    <property type="project" value="InterPro"/>
</dbReference>
<sequence length="171" mass="19812">MKWVKLFFALTFLLLLTYFSDHLLSLVNNNENRSNDEKANLQMEKPAIKRDYNPERIANGKRLFLELCFMCHGKKGEGAPDWKTPGEDGRYPAPPLNGTGHAWHHPMKFLHDYIKNGSVEKGGGMTGFGGALSDMEIEDIILWFQSRWPDELYDSWYRRDLKSKESLPVEF</sequence>
<evidence type="ECO:0000256" key="1">
    <source>
        <dbReference type="ARBA" id="ARBA00022617"/>
    </source>
</evidence>
<dbReference type="SUPFAM" id="SSF46626">
    <property type="entry name" value="Cytochrome c"/>
    <property type="match status" value="1"/>
</dbReference>
<dbReference type="EMBL" id="UOGA01000303">
    <property type="protein sequence ID" value="VAX25557.1"/>
    <property type="molecule type" value="Genomic_DNA"/>
</dbReference>
<dbReference type="Gene3D" id="1.10.760.10">
    <property type="entry name" value="Cytochrome c-like domain"/>
    <property type="match status" value="1"/>
</dbReference>
<keyword evidence="2" id="KW-0479">Metal-binding</keyword>
<dbReference type="PROSITE" id="PS51007">
    <property type="entry name" value="CYTC"/>
    <property type="match status" value="1"/>
</dbReference>
<evidence type="ECO:0000256" key="2">
    <source>
        <dbReference type="ARBA" id="ARBA00022723"/>
    </source>
</evidence>
<evidence type="ECO:0000259" key="4">
    <source>
        <dbReference type="PROSITE" id="PS51007"/>
    </source>
</evidence>
<dbReference type="GO" id="GO:0009055">
    <property type="term" value="F:electron transfer activity"/>
    <property type="evidence" value="ECO:0007669"/>
    <property type="project" value="InterPro"/>
</dbReference>
<proteinExistence type="predicted"/>
<evidence type="ECO:0000256" key="3">
    <source>
        <dbReference type="ARBA" id="ARBA00023004"/>
    </source>
</evidence>